<sequence length="847" mass="92614">MIIRRLKWLLVVMCGLLLSLYIARQPLSTKLANHYLHSHNLQVSCLDWSFNSWRSIHIESLCLTAETFSVTLQDAYVDKSAIYITQLNTRLHDTKGSDPQPVVFQPLSLALPNRPLLHIEKINVEQSSLLPQFSASLTENKLYDFSLSGDVIADVNVNSSEVQVRVDLESPLLQELLPSLVTSLTGSAGIVFTGERAAIKAQQQLAANIPYQSCQLPLQSAGEIQLDIALNTQKVVADASDLTTTLTPVGCETLLPQSDKVQLNPLIMQPWGLTFPTVINFHNGLIEALEMSVHSHDQLSVLTLREVQAQVQHTTQLKSELSFAHKSAQLGDITLEGTLGYNNSELYWDTSLAYQSERIPLVEFEHRHGQLNGDIKLVMGPVIKTLSFVANGNVHSVSLPHVEIKEGQLDIEGVVDFSDVLSGDAKAKVTVPELKFADGHSIHNQLDVNAKLGVNQQLTLDSRLFVEKFNHSNAQLNGITSQFTVSTDLERGEIFSELSGQTTLAQLQLPDLVINDVSIDSKVLQSRGGAFEHYIHAAGIEGVLKHQYSPQEHPYQLVLSAKPVTKLQPVLAQLMPKLQLAEGDVSVTARGDLNLQTADFSVQLEDVSVLYDTHYIDDIDTQINGQFSSGKINIAGSKVAVGQVRSGVVLSNLSAQLQVIDNEAQLQDLNAQVFDGQIHLPLLKLSAAPQQLQLNAQSLDLALIAQAGRDAGIELNGRVSGIFPVTIDNAKVSIEQGKLFNAGIGKLKVAQNASIEALKAQQPSLKSVIGVLDDLTIDTLSSDVALTSDGWLTLAVQINGENKAQAQPVNFNYTHQENIFTLFRALRLSDEITQKVEDALTKQEQSP</sequence>
<dbReference type="AlphaFoldDB" id="A0A1S1N314"/>
<dbReference type="InterPro" id="IPR021730">
    <property type="entry name" value="YdbH"/>
</dbReference>
<evidence type="ECO:0000313" key="2">
    <source>
        <dbReference type="Proteomes" id="UP000180253"/>
    </source>
</evidence>
<protein>
    <submittedName>
        <fullName evidence="1">Uncharacterized protein</fullName>
    </submittedName>
</protein>
<accession>A0A1S1N314</accession>
<comment type="caution">
    <text evidence="1">The sequence shown here is derived from an EMBL/GenBank/DDBJ whole genome shotgun (WGS) entry which is preliminary data.</text>
</comment>
<reference evidence="1 2" key="1">
    <citation type="submission" date="2016-10" db="EMBL/GenBank/DDBJ databases">
        <title>Pseudoalteromonas amylolytica sp. nov., isolated from the surface seawater.</title>
        <authorList>
            <person name="Wu Y.-H."/>
            <person name="Cheng H."/>
            <person name="Jin X.-B."/>
            <person name="Wang C.-S."/>
            <person name="Xu X.-W."/>
        </authorList>
    </citation>
    <scope>NUCLEOTIDE SEQUENCE [LARGE SCALE GENOMIC DNA]</scope>
    <source>
        <strain evidence="1 2">JCM 12483</strain>
    </source>
</reference>
<name>A0A1S1N314_9GAMM</name>
<dbReference type="EMBL" id="MNAN01000030">
    <property type="protein sequence ID" value="OHU95584.1"/>
    <property type="molecule type" value="Genomic_DNA"/>
</dbReference>
<dbReference type="STRING" id="327939.BIW53_10185"/>
<proteinExistence type="predicted"/>
<keyword evidence="2" id="KW-1185">Reference proteome</keyword>
<dbReference type="Proteomes" id="UP000180253">
    <property type="component" value="Unassembled WGS sequence"/>
</dbReference>
<dbReference type="RefSeq" id="WP_070991772.1">
    <property type="nucleotide sequence ID" value="NZ_CBCSHD010000002.1"/>
</dbReference>
<gene>
    <name evidence="1" type="ORF">BIW53_10185</name>
</gene>
<organism evidence="1 2">
    <name type="scientific">Pseudoalteromonas byunsanensis</name>
    <dbReference type="NCBI Taxonomy" id="327939"/>
    <lineage>
        <taxon>Bacteria</taxon>
        <taxon>Pseudomonadati</taxon>
        <taxon>Pseudomonadota</taxon>
        <taxon>Gammaproteobacteria</taxon>
        <taxon>Alteromonadales</taxon>
        <taxon>Pseudoalteromonadaceae</taxon>
        <taxon>Pseudoalteromonas</taxon>
    </lineage>
</organism>
<dbReference type="Pfam" id="PF11739">
    <property type="entry name" value="YdbH-like"/>
    <property type="match status" value="2"/>
</dbReference>
<evidence type="ECO:0000313" key="1">
    <source>
        <dbReference type="EMBL" id="OHU95584.1"/>
    </source>
</evidence>